<accession>A0ABX0Z524</accession>
<dbReference type="EMBL" id="JAATEO010000010">
    <property type="protein sequence ID" value="NJP32578.1"/>
    <property type="molecule type" value="Genomic_DNA"/>
</dbReference>
<dbReference type="SUPFAM" id="SSF159275">
    <property type="entry name" value="PA1994-like"/>
    <property type="match status" value="1"/>
</dbReference>
<evidence type="ECO:0000313" key="1">
    <source>
        <dbReference type="EMBL" id="NJP32578.1"/>
    </source>
</evidence>
<name>A0ABX0Z524_9ACTN</name>
<reference evidence="1 2" key="1">
    <citation type="submission" date="2020-03" db="EMBL/GenBank/DDBJ databases">
        <title>WGS of actinomycetes isolated from Thailand.</title>
        <authorList>
            <person name="Thawai C."/>
        </authorList>
    </citation>
    <scope>NUCLEOTIDE SEQUENCE [LARGE SCALE GENOMIC DNA]</scope>
    <source>
        <strain evidence="1 2">HSS6-12</strain>
    </source>
</reference>
<protein>
    <submittedName>
        <fullName evidence="1">Glycolipid-binding domain-containing protein</fullName>
    </submittedName>
</protein>
<gene>
    <name evidence="1" type="ORF">HCJ94_11450</name>
</gene>
<dbReference type="Pfam" id="PF06475">
    <property type="entry name" value="Glycolipid_bind"/>
    <property type="match status" value="1"/>
</dbReference>
<dbReference type="InterPro" id="IPR009467">
    <property type="entry name" value="Glycolipid-bd_prot_put"/>
</dbReference>
<dbReference type="Proteomes" id="UP000783871">
    <property type="component" value="Unassembled WGS sequence"/>
</dbReference>
<dbReference type="RefSeq" id="WP_168000967.1">
    <property type="nucleotide sequence ID" value="NZ_JAATEO010000010.1"/>
</dbReference>
<sequence>MPSRPGSRGLWSRELHLRRDGGEWHVSTHETGSLDDALAASGHPQAPLPGMDDPDRLTGVLDVHAATVPMTLTPMLHRTGLALGHPIEVNAAYILVPSLAVIPRVETLTMVDQHTINLGMDGYCAALEIDADRMVTHYPGLVRRLD</sequence>
<organism evidence="1 2">
    <name type="scientific">Micromonospora thermarum</name>
    <dbReference type="NCBI Taxonomy" id="2720024"/>
    <lineage>
        <taxon>Bacteria</taxon>
        <taxon>Bacillati</taxon>
        <taxon>Actinomycetota</taxon>
        <taxon>Actinomycetes</taxon>
        <taxon>Micromonosporales</taxon>
        <taxon>Micromonosporaceae</taxon>
        <taxon>Micromonospora</taxon>
    </lineage>
</organism>
<evidence type="ECO:0000313" key="2">
    <source>
        <dbReference type="Proteomes" id="UP000783871"/>
    </source>
</evidence>
<keyword evidence="2" id="KW-1185">Reference proteome</keyword>
<comment type="caution">
    <text evidence="1">The sequence shown here is derived from an EMBL/GenBank/DDBJ whole genome shotgun (WGS) entry which is preliminary data.</text>
</comment>
<proteinExistence type="predicted"/>